<dbReference type="InterPro" id="IPR027417">
    <property type="entry name" value="P-loop_NTPase"/>
</dbReference>
<comment type="caution">
    <text evidence="1">The sequence shown here is derived from an EMBL/GenBank/DDBJ whole genome shotgun (WGS) entry which is preliminary data.</text>
</comment>
<keyword evidence="2" id="KW-1185">Reference proteome</keyword>
<gene>
    <name evidence="1" type="ORF">HZS80_09080</name>
</gene>
<accession>A0A7Z0RYJ6</accession>
<dbReference type="RefSeq" id="WP_179915864.1">
    <property type="nucleotide sequence ID" value="NZ_JACCDE010000011.1"/>
</dbReference>
<organism evidence="1 2">
    <name type="scientific">Vreelandella glaciei</name>
    <dbReference type="NCBI Taxonomy" id="186761"/>
    <lineage>
        <taxon>Bacteria</taxon>
        <taxon>Pseudomonadati</taxon>
        <taxon>Pseudomonadota</taxon>
        <taxon>Gammaproteobacteria</taxon>
        <taxon>Oceanospirillales</taxon>
        <taxon>Halomonadaceae</taxon>
        <taxon>Vreelandella</taxon>
    </lineage>
</organism>
<dbReference type="EMBL" id="JACCDE010000011">
    <property type="protein sequence ID" value="NYS77868.1"/>
    <property type="molecule type" value="Genomic_DNA"/>
</dbReference>
<protein>
    <recommendedName>
        <fullName evidence="3">AAA+ ATPase domain-containing protein</fullName>
    </recommendedName>
</protein>
<dbReference type="SUPFAM" id="SSF52540">
    <property type="entry name" value="P-loop containing nucleoside triphosphate hydrolases"/>
    <property type="match status" value="1"/>
</dbReference>
<reference evidence="1 2" key="1">
    <citation type="journal article" date="2003" name="Extremophiles">
        <title>Halomonas glaciei sp. nov. isolated from fast ice of Adelie Land, Antarctica.</title>
        <authorList>
            <person name="Reddy G.S."/>
            <person name="Raghavan P.U."/>
            <person name="Sarita N.B."/>
            <person name="Prakash J.S."/>
            <person name="Nagesh N."/>
            <person name="Delille D."/>
            <person name="Shivaji S."/>
        </authorList>
    </citation>
    <scope>NUCLEOTIDE SEQUENCE [LARGE SCALE GENOMIC DNA]</scope>
    <source>
        <strain evidence="1 2">DD39</strain>
    </source>
</reference>
<name>A0A7Z0RYJ6_9GAMM</name>
<evidence type="ECO:0008006" key="3">
    <source>
        <dbReference type="Google" id="ProtNLM"/>
    </source>
</evidence>
<evidence type="ECO:0000313" key="2">
    <source>
        <dbReference type="Proteomes" id="UP000526892"/>
    </source>
</evidence>
<sequence length="1753" mass="200251">MARNVATPKQTAGGGYTFEDKVSASFLLKMLAGDYPLSAEDGQVEAVRFQKRVDGWFLDDLVLMLRRSDGSMCALAASVKSNTQITVSGFPADFREAVWEQLLHVETQQFDLSSDYLSLVTSTIELEVKTAWDGLLTKAIEADSSHFAARLETANYSNDIERSIFASLHCPLAIDTAKTPADTTELLKRLRHFQFDFGSEPSEDENKCILRCMELLRSGGQLQAISLWTQLKQLARELATSGGDLTRADLANRLRRQFALKEFPNYVSDWAKISADFTIRTERVRDRLAGSVELIRDQAEFPKCKKPITALVGASGSGKTVLAKQLAFKAASHGHVVWLTPADLNATSISLQFADLGLTYSFPELVEQSIGQAGFIVVDGVERLTQGGLSNLAVLLRRSRSNTNSTAWSFVFTCVIDSWERTLFELKREYSEGLNVAVEMVEFQFKRHRDQIVEAFPTISPMLLRPHLASLFSNLKMLDLVLSNAGVGTETMTWVGETDILEWYWTQHIQNGPDGTARSRFMQKLACAEANDFLAAVPVGDFDNSECQLSQNLIADQVIWSRDERLGFEHDLLGDWARTRFLLSRQEEIARLAAEYSLNPRWHRAIRLFGLRLLENESQVEHWEQLIFKLSPDDQYKVESDLVLESVTFAGNAETLIGQVWPTLVASKGKLFNRLLTRFLYVATLPDPLYASELGLAAQRRIPFWPLWLPMLRVLSEKSTEAIPIAPDQVTQMADLWLRYSGENWPLRAEAGQILLDAAQHIIAEIRSQDWRTESDLCESVFSRLLTAASVYPIEVSELALALVERRENTLFAVDEEDGSDELKTEDEDGVAALLGPRGPLADPWPDGPLRRVNHSVHDGFLAGSNPLQYLFTARPEIGKEVLLALLIREPLPQYRDSFDSVLDEFLHVDAEPDWSPPMYFLGPFLSFLRTSREKGIETIVALLNFVTDRWIDNRDEPPPSIHVSVDGKDVEFFGSSEAYYWYRDSARSPNVVVPALMALERWLYLCLEHEESIAPAVQQILSTSRSTALLGVLAAVGRKSPKLFNNELRALVPVWQLQVWEENYRLQQLESLLGMTMMQWTRWGESIWNLVREWHTLEHRKTTLGDVLFQQLLSDGDARSILIEAQAQWAEELQNQGESDEADFLESIALRFDESNWQMRKCENGIAIDFVEPEERTQRLAEVREVNEKHMAVLTFPLTCRKKIDERKRMEPSELQAFWTRLQGIAEDAEQARSRGDRPEDAIVGGIAVLAILHQDWIDADPEREKWCVEKLINVLNNRPPHPQFHVAESVSNYHWDNFAAMLIPQMLAEDPTHEGIRSLCAYFALAFNYSVIQDLMTFAFDERESLGDDFRRLQRLILVSSGIRNVDTVTHGGNSFWDCPDIDYDIDKHFNKLVDQFTKSSLPAEIPNLCEIAEDATETIFEMVRQQHAISYDEPSSEEVEASIASRIKRGYGFEPMQLRAGFCWLERTEDAIDPNELAGWITTLETLLLGILRPLGGIDEALFDDDDDNTFFAFPGQLSTWIFDLVAGVIPKIAQMCSARQLWEPILSFGLERVHWVDSFISAWFIHGLQVEGCESAFFREWKEMIAFAWTKQNWRQTDVRNHRSDDELFRHLMGFSSFGHGYFEKEKYRSYVAKMKPEFEQWTKEFFPHPEATSAFARFLTYPSAVDYLREGVRKLAEISHQFEDWHWRDFYHLEYALLTLLEYDWQYNSRLILSDTEVRQQFSTLLKSMSDRQVAQALELQDKMLRAK</sequence>
<evidence type="ECO:0000313" key="1">
    <source>
        <dbReference type="EMBL" id="NYS77868.1"/>
    </source>
</evidence>
<dbReference type="Proteomes" id="UP000526892">
    <property type="component" value="Unassembled WGS sequence"/>
</dbReference>
<proteinExistence type="predicted"/>